<name>A0A2B7Z868_9EURO</name>
<comment type="caution">
    <text evidence="1">The sequence shown here is derived from an EMBL/GenBank/DDBJ whole genome shotgun (WGS) entry which is preliminary data.</text>
</comment>
<evidence type="ECO:0000313" key="2">
    <source>
        <dbReference type="Proteomes" id="UP000226031"/>
    </source>
</evidence>
<dbReference type="AlphaFoldDB" id="A0A2B7Z868"/>
<evidence type="ECO:0000313" key="1">
    <source>
        <dbReference type="EMBL" id="PGH29785.1"/>
    </source>
</evidence>
<accession>A0A2B7Z868</accession>
<protein>
    <submittedName>
        <fullName evidence="1">Uncharacterized protein</fullName>
    </submittedName>
</protein>
<dbReference type="Proteomes" id="UP000226031">
    <property type="component" value="Unassembled WGS sequence"/>
</dbReference>
<dbReference type="VEuPathDB" id="FungiDB:EMCG_00307"/>
<reference evidence="1 2" key="1">
    <citation type="submission" date="2017-10" db="EMBL/GenBank/DDBJ databases">
        <title>Comparative genomics in systemic dimorphic fungi from Ajellomycetaceae.</title>
        <authorList>
            <person name="Munoz J.F."/>
            <person name="Mcewen J.G."/>
            <person name="Clay O.K."/>
            <person name="Cuomo C.A."/>
        </authorList>
    </citation>
    <scope>NUCLEOTIDE SEQUENCE [LARGE SCALE GENOMIC DNA]</scope>
    <source>
        <strain evidence="1 2">UAMH4076</strain>
    </source>
</reference>
<gene>
    <name evidence="1" type="ORF">GX50_07456</name>
</gene>
<proteinExistence type="predicted"/>
<organism evidence="1 2">
    <name type="scientific">[Emmonsia] crescens</name>
    <dbReference type="NCBI Taxonomy" id="73230"/>
    <lineage>
        <taxon>Eukaryota</taxon>
        <taxon>Fungi</taxon>
        <taxon>Dikarya</taxon>
        <taxon>Ascomycota</taxon>
        <taxon>Pezizomycotina</taxon>
        <taxon>Eurotiomycetes</taxon>
        <taxon>Eurotiomycetidae</taxon>
        <taxon>Onygenales</taxon>
        <taxon>Ajellomycetaceae</taxon>
        <taxon>Emergomyces</taxon>
    </lineage>
</organism>
<sequence>MAVTKGHYLYDLPPEVVEKIVENIDLETIEPSSDQQKNHGLDGVEPPCLCALASHPNLGPAALHLTIMAVVYDHSEMERIVSARTRQLASNPDDGTVMAAVHATLARENNLSFKPPPGFKGLRPIIVISKEECNDQDRLVAEADLAWLRARQKEQDAQSDEYIVSFLLSALGLLGD</sequence>
<keyword evidence="2" id="KW-1185">Reference proteome</keyword>
<dbReference type="EMBL" id="PDND01000212">
    <property type="protein sequence ID" value="PGH29785.1"/>
    <property type="molecule type" value="Genomic_DNA"/>
</dbReference>